<evidence type="ECO:0008006" key="10">
    <source>
        <dbReference type="Google" id="ProtNLM"/>
    </source>
</evidence>
<gene>
    <name evidence="8" type="ORF">I316_00706</name>
</gene>
<dbReference type="PANTHER" id="PTHR12300">
    <property type="entry name" value="HVA22-LIKE PROTEINS"/>
    <property type="match status" value="1"/>
</dbReference>
<dbReference type="AlphaFoldDB" id="A0A1B9H2U1"/>
<keyword evidence="9" id="KW-1185">Reference proteome</keyword>
<dbReference type="Proteomes" id="UP000092666">
    <property type="component" value="Unassembled WGS sequence"/>
</dbReference>
<dbReference type="InterPro" id="IPR004345">
    <property type="entry name" value="TB2_DP1_HVA22"/>
</dbReference>
<feature type="region of interest" description="Disordered" evidence="6">
    <location>
        <begin position="389"/>
        <end position="443"/>
    </location>
</feature>
<feature type="compositionally biased region" description="Low complexity" evidence="6">
    <location>
        <begin position="140"/>
        <end position="156"/>
    </location>
</feature>
<dbReference type="GO" id="GO:0016020">
    <property type="term" value="C:membrane"/>
    <property type="evidence" value="ECO:0007669"/>
    <property type="project" value="UniProtKB-SubCell"/>
</dbReference>
<feature type="compositionally biased region" description="Polar residues" evidence="6">
    <location>
        <begin position="28"/>
        <end position="51"/>
    </location>
</feature>
<evidence type="ECO:0000256" key="6">
    <source>
        <dbReference type="SAM" id="MobiDB-lite"/>
    </source>
</evidence>
<accession>A0A1B9H2U1</accession>
<keyword evidence="5 7" id="KW-0472">Membrane</keyword>
<feature type="compositionally biased region" description="Low complexity" evidence="6">
    <location>
        <begin position="398"/>
        <end position="418"/>
    </location>
</feature>
<proteinExistence type="inferred from homology"/>
<sequence>MDPTTSAHVDPFAHPGSASGPGIAADLTSKQPTVSDTSGLQTSTVPSASTNAAFNNPFVSGSATLGGAPSSGGPAVTHSHTQHHTGAGAGAGLSTSSGPGTGSFHDDIQAKASELTTGASIPNPNDRDNINSTASHKRTGSTTNDTTGNTNTASGTIQQGQAKVQDAANHASNKASEAATGLRQRVRKLSVQLEGAGDHPAVKNAKGAANNQIAQIREQLGRSQTVRDLEKRTGVDRVVLVFGGIAAYLILIPFNLLRLALPLTQLLTILPATLLSAETLDRQDSKANDEKTKSLLAYFVVLGFIQTVESLMAGFLERRIPQYYTVKLLFLAYLLHPRTQGALKVNESVFRPLLARAQQAQSSASSSYSGSSTGSNTYGAKQFSSSSSSAYPSTANVQTPPTSKPSLSSASSPTQPQTAGFGNLAANIPLPGEDQNTVGGSSGFVGSGGALGAADNLTKNDARGQGFNVVSELH</sequence>
<organism evidence="8 9">
    <name type="scientific">Kwoniella heveanensis BCC8398</name>
    <dbReference type="NCBI Taxonomy" id="1296120"/>
    <lineage>
        <taxon>Eukaryota</taxon>
        <taxon>Fungi</taxon>
        <taxon>Dikarya</taxon>
        <taxon>Basidiomycota</taxon>
        <taxon>Agaricomycotina</taxon>
        <taxon>Tremellomycetes</taxon>
        <taxon>Tremellales</taxon>
        <taxon>Cryptococcaceae</taxon>
        <taxon>Kwoniella</taxon>
    </lineage>
</organism>
<evidence type="ECO:0000256" key="7">
    <source>
        <dbReference type="SAM" id="Phobius"/>
    </source>
</evidence>
<dbReference type="EMBL" id="KV700122">
    <property type="protein sequence ID" value="OCF37580.1"/>
    <property type="molecule type" value="Genomic_DNA"/>
</dbReference>
<comment type="subcellular location">
    <subcellularLocation>
        <location evidence="1">Membrane</location>
        <topology evidence="1">Multi-pass membrane protein</topology>
    </subcellularLocation>
</comment>
<evidence type="ECO:0000256" key="2">
    <source>
        <dbReference type="ARBA" id="ARBA00008573"/>
    </source>
</evidence>
<protein>
    <recommendedName>
        <fullName evidence="10">Protein YOP1</fullName>
    </recommendedName>
</protein>
<evidence type="ECO:0000313" key="8">
    <source>
        <dbReference type="EMBL" id="OCF37580.1"/>
    </source>
</evidence>
<reference evidence="9" key="2">
    <citation type="submission" date="2013-12" db="EMBL/GenBank/DDBJ databases">
        <title>Evolution of pathogenesis and genome organization in the Tremellales.</title>
        <authorList>
            <person name="Cuomo C."/>
            <person name="Litvintseva A."/>
            <person name="Heitman J."/>
            <person name="Chen Y."/>
            <person name="Sun S."/>
            <person name="Springer D."/>
            <person name="Dromer F."/>
            <person name="Young S."/>
            <person name="Zeng Q."/>
            <person name="Chapman S."/>
            <person name="Gujja S."/>
            <person name="Saif S."/>
            <person name="Birren B."/>
        </authorList>
    </citation>
    <scope>NUCLEOTIDE SEQUENCE [LARGE SCALE GENOMIC DNA]</scope>
    <source>
        <strain evidence="9">BCC8398</strain>
    </source>
</reference>
<feature type="region of interest" description="Disordered" evidence="6">
    <location>
        <begin position="65"/>
        <end position="183"/>
    </location>
</feature>
<keyword evidence="4 7" id="KW-1133">Transmembrane helix</keyword>
<evidence type="ECO:0000256" key="1">
    <source>
        <dbReference type="ARBA" id="ARBA00004141"/>
    </source>
</evidence>
<dbReference type="PANTHER" id="PTHR12300:SF161">
    <property type="entry name" value="RECEPTOR EXPRESSION-ENHANCING PROTEIN"/>
    <property type="match status" value="1"/>
</dbReference>
<evidence type="ECO:0000256" key="5">
    <source>
        <dbReference type="ARBA" id="ARBA00023136"/>
    </source>
</evidence>
<feature type="region of interest" description="Disordered" evidence="6">
    <location>
        <begin position="1"/>
        <end position="51"/>
    </location>
</feature>
<reference evidence="8 9" key="1">
    <citation type="submission" date="2013-07" db="EMBL/GenBank/DDBJ databases">
        <title>The Genome Sequence of Cryptococcus heveanensis BCC8398.</title>
        <authorList>
            <consortium name="The Broad Institute Genome Sequencing Platform"/>
            <person name="Cuomo C."/>
            <person name="Litvintseva A."/>
            <person name="Chen Y."/>
            <person name="Heitman J."/>
            <person name="Sun S."/>
            <person name="Springer D."/>
            <person name="Dromer F."/>
            <person name="Young S.K."/>
            <person name="Zeng Q."/>
            <person name="Gargeya S."/>
            <person name="Fitzgerald M."/>
            <person name="Abouelleil A."/>
            <person name="Alvarado L."/>
            <person name="Berlin A.M."/>
            <person name="Chapman S.B."/>
            <person name="Dewar J."/>
            <person name="Goldberg J."/>
            <person name="Griggs A."/>
            <person name="Gujja S."/>
            <person name="Hansen M."/>
            <person name="Howarth C."/>
            <person name="Imamovic A."/>
            <person name="Larimer J."/>
            <person name="McCowan C."/>
            <person name="Murphy C."/>
            <person name="Pearson M."/>
            <person name="Priest M."/>
            <person name="Roberts A."/>
            <person name="Saif S."/>
            <person name="Shea T."/>
            <person name="Sykes S."/>
            <person name="Wortman J."/>
            <person name="Nusbaum C."/>
            <person name="Birren B."/>
        </authorList>
    </citation>
    <scope>NUCLEOTIDE SEQUENCE [LARGE SCALE GENOMIC DNA]</scope>
    <source>
        <strain evidence="8 9">BCC8398</strain>
    </source>
</reference>
<keyword evidence="3 7" id="KW-0812">Transmembrane</keyword>
<name>A0A1B9H2U1_9TREE</name>
<feature type="compositionally biased region" description="Polar residues" evidence="6">
    <location>
        <begin position="114"/>
        <end position="123"/>
    </location>
</feature>
<evidence type="ECO:0000256" key="4">
    <source>
        <dbReference type="ARBA" id="ARBA00022989"/>
    </source>
</evidence>
<dbReference type="Pfam" id="PF03134">
    <property type="entry name" value="TB2_DP1_HVA22"/>
    <property type="match status" value="1"/>
</dbReference>
<feature type="transmembrane region" description="Helical" evidence="7">
    <location>
        <begin position="238"/>
        <end position="257"/>
    </location>
</feature>
<evidence type="ECO:0000256" key="3">
    <source>
        <dbReference type="ARBA" id="ARBA00022692"/>
    </source>
</evidence>
<dbReference type="OrthoDB" id="10009287at2759"/>
<comment type="similarity">
    <text evidence="2">Belongs to the DP1 family.</text>
</comment>
<evidence type="ECO:0000313" key="9">
    <source>
        <dbReference type="Proteomes" id="UP000092666"/>
    </source>
</evidence>
<feature type="transmembrane region" description="Helical" evidence="7">
    <location>
        <begin position="295"/>
        <end position="316"/>
    </location>
</feature>